<dbReference type="EMBL" id="MU003711">
    <property type="protein sequence ID" value="KAF2804781.1"/>
    <property type="molecule type" value="Genomic_DNA"/>
</dbReference>
<dbReference type="SUPFAM" id="SSF54495">
    <property type="entry name" value="UBC-like"/>
    <property type="match status" value="1"/>
</dbReference>
<dbReference type="InterPro" id="IPR000608">
    <property type="entry name" value="UBC"/>
</dbReference>
<evidence type="ECO:0000256" key="8">
    <source>
        <dbReference type="RuleBase" id="RU362109"/>
    </source>
</evidence>
<dbReference type="Proteomes" id="UP000504636">
    <property type="component" value="Unplaced"/>
</dbReference>
<evidence type="ECO:0000313" key="12">
    <source>
        <dbReference type="RefSeq" id="XP_033571745.1"/>
    </source>
</evidence>
<dbReference type="InterPro" id="IPR016135">
    <property type="entry name" value="UBQ-conjugating_enzyme/RWD"/>
</dbReference>
<dbReference type="PROSITE" id="PS00183">
    <property type="entry name" value="UBC_1"/>
    <property type="match status" value="1"/>
</dbReference>
<organism evidence="10">
    <name type="scientific">Mytilinidion resinicola</name>
    <dbReference type="NCBI Taxonomy" id="574789"/>
    <lineage>
        <taxon>Eukaryota</taxon>
        <taxon>Fungi</taxon>
        <taxon>Dikarya</taxon>
        <taxon>Ascomycota</taxon>
        <taxon>Pezizomycotina</taxon>
        <taxon>Dothideomycetes</taxon>
        <taxon>Pleosporomycetidae</taxon>
        <taxon>Mytilinidiales</taxon>
        <taxon>Mytilinidiaceae</taxon>
        <taxon>Mytilinidion</taxon>
    </lineage>
</organism>
<evidence type="ECO:0000256" key="6">
    <source>
        <dbReference type="ARBA" id="ARBA00042190"/>
    </source>
</evidence>
<evidence type="ECO:0000313" key="11">
    <source>
        <dbReference type="Proteomes" id="UP000504636"/>
    </source>
</evidence>
<accession>A0A6A6Y7G2</accession>
<evidence type="ECO:0000313" key="10">
    <source>
        <dbReference type="EMBL" id="KAF2804781.1"/>
    </source>
</evidence>
<reference evidence="12" key="3">
    <citation type="submission" date="2025-04" db="UniProtKB">
        <authorList>
            <consortium name="RefSeq"/>
        </authorList>
    </citation>
    <scope>IDENTIFICATION</scope>
    <source>
        <strain evidence="12">CBS 304.34</strain>
    </source>
</reference>
<dbReference type="GO" id="GO:0016740">
    <property type="term" value="F:transferase activity"/>
    <property type="evidence" value="ECO:0007669"/>
    <property type="project" value="UniProtKB-KW"/>
</dbReference>
<dbReference type="InterPro" id="IPR023313">
    <property type="entry name" value="UBQ-conjugating_AS"/>
</dbReference>
<evidence type="ECO:0000259" key="9">
    <source>
        <dbReference type="PROSITE" id="PS50127"/>
    </source>
</evidence>
<evidence type="ECO:0000256" key="4">
    <source>
        <dbReference type="ARBA" id="ARBA00041569"/>
    </source>
</evidence>
<dbReference type="Gene3D" id="3.10.110.10">
    <property type="entry name" value="Ubiquitin Conjugating Enzyme"/>
    <property type="match status" value="1"/>
</dbReference>
<reference evidence="10 12" key="1">
    <citation type="journal article" date="2020" name="Stud. Mycol.">
        <title>101 Dothideomycetes genomes: a test case for predicting lifestyles and emergence of pathogens.</title>
        <authorList>
            <person name="Haridas S."/>
            <person name="Albert R."/>
            <person name="Binder M."/>
            <person name="Bloem J."/>
            <person name="Labutti K."/>
            <person name="Salamov A."/>
            <person name="Andreopoulos B."/>
            <person name="Baker S."/>
            <person name="Barry K."/>
            <person name="Bills G."/>
            <person name="Bluhm B."/>
            <person name="Cannon C."/>
            <person name="Castanera R."/>
            <person name="Culley D."/>
            <person name="Daum C."/>
            <person name="Ezra D."/>
            <person name="Gonzalez J."/>
            <person name="Henrissat B."/>
            <person name="Kuo A."/>
            <person name="Liang C."/>
            <person name="Lipzen A."/>
            <person name="Lutzoni F."/>
            <person name="Magnuson J."/>
            <person name="Mondo S."/>
            <person name="Nolan M."/>
            <person name="Ohm R."/>
            <person name="Pangilinan J."/>
            <person name="Park H.-J."/>
            <person name="Ramirez L."/>
            <person name="Alfaro M."/>
            <person name="Sun H."/>
            <person name="Tritt A."/>
            <person name="Yoshinaga Y."/>
            <person name="Zwiers L.-H."/>
            <person name="Turgeon B."/>
            <person name="Goodwin S."/>
            <person name="Spatafora J."/>
            <person name="Crous P."/>
            <person name="Grigoriev I."/>
        </authorList>
    </citation>
    <scope>NUCLEOTIDE SEQUENCE</scope>
    <source>
        <strain evidence="10 12">CBS 304.34</strain>
    </source>
</reference>
<dbReference type="GO" id="GO:0005524">
    <property type="term" value="F:ATP binding"/>
    <property type="evidence" value="ECO:0007669"/>
    <property type="project" value="UniProtKB-UniRule"/>
</dbReference>
<proteinExistence type="inferred from homology"/>
<dbReference type="InterPro" id="IPR050113">
    <property type="entry name" value="Ub_conjugating_enzyme"/>
</dbReference>
<evidence type="ECO:0000256" key="3">
    <source>
        <dbReference type="ARBA" id="ARBA00039884"/>
    </source>
</evidence>
<dbReference type="RefSeq" id="XP_033571745.1">
    <property type="nucleotide sequence ID" value="XM_033717073.1"/>
</dbReference>
<evidence type="ECO:0000256" key="7">
    <source>
        <dbReference type="PROSITE-ProRule" id="PRU10133"/>
    </source>
</evidence>
<sequence>MNSKSLRRLATDHASLHTAGLPPNYLFPPSNSSADPTADLTHLDVLLAGPPGTPFAAGLFALHLSIPPTYPVHPPTATFRTRIFHPNVDEATGAVCVETLKRDWSEKLRLRDVLVTISCLLIQPNPESALNAEAGRLCAEDWCGFERRVKVWVGIHAGVPKGLVAAVE</sequence>
<keyword evidence="1" id="KW-0808">Transferase</keyword>
<feature type="active site" description="Glycyl thioester intermediate" evidence="7">
    <location>
        <position position="96"/>
    </location>
</feature>
<name>A0A6A6Y7G2_9PEZI</name>
<dbReference type="PROSITE" id="PS50127">
    <property type="entry name" value="UBC_2"/>
    <property type="match status" value="1"/>
</dbReference>
<comment type="similarity">
    <text evidence="8">Belongs to the ubiquitin-conjugating enzyme family.</text>
</comment>
<keyword evidence="8" id="KW-0067">ATP-binding</keyword>
<gene>
    <name evidence="10 12" type="ORF">BDZ99DRAFT_424891</name>
</gene>
<dbReference type="PANTHER" id="PTHR24067">
    <property type="entry name" value="UBIQUITIN-CONJUGATING ENZYME E2"/>
    <property type="match status" value="1"/>
</dbReference>
<dbReference type="SMART" id="SM00212">
    <property type="entry name" value="UBCc"/>
    <property type="match status" value="1"/>
</dbReference>
<reference evidence="12" key="2">
    <citation type="submission" date="2020-04" db="EMBL/GenBank/DDBJ databases">
        <authorList>
            <consortium name="NCBI Genome Project"/>
        </authorList>
    </citation>
    <scope>NUCLEOTIDE SEQUENCE</scope>
    <source>
        <strain evidence="12">CBS 304.34</strain>
    </source>
</reference>
<keyword evidence="2 8" id="KW-0833">Ubl conjugation pathway</keyword>
<feature type="domain" description="UBC core" evidence="9">
    <location>
        <begin position="4"/>
        <end position="158"/>
    </location>
</feature>
<keyword evidence="11" id="KW-1185">Reference proteome</keyword>
<evidence type="ECO:0000256" key="1">
    <source>
        <dbReference type="ARBA" id="ARBA00022679"/>
    </source>
</evidence>
<keyword evidence="8" id="KW-0547">Nucleotide-binding</keyword>
<dbReference type="OrthoDB" id="10069349at2759"/>
<protein>
    <recommendedName>
        <fullName evidence="3">Ubiquitin-conjugating enzyme E2 2</fullName>
    </recommendedName>
    <alternativeName>
        <fullName evidence="5">E2 ubiquitin-conjugating enzyme 2</fullName>
    </alternativeName>
    <alternativeName>
        <fullName evidence="6">Ubiquitin carrier protein UBC2</fullName>
    </alternativeName>
    <alternativeName>
        <fullName evidence="4">Ubiquitin-protein ligase UBC2</fullName>
    </alternativeName>
</protein>
<evidence type="ECO:0000256" key="2">
    <source>
        <dbReference type="ARBA" id="ARBA00022786"/>
    </source>
</evidence>
<dbReference type="GeneID" id="54457966"/>
<dbReference type="AlphaFoldDB" id="A0A6A6Y7G2"/>
<evidence type="ECO:0000256" key="5">
    <source>
        <dbReference type="ARBA" id="ARBA00042179"/>
    </source>
</evidence>
<dbReference type="Pfam" id="PF00179">
    <property type="entry name" value="UQ_con"/>
    <property type="match status" value="1"/>
</dbReference>
<feature type="non-terminal residue" evidence="10">
    <location>
        <position position="168"/>
    </location>
</feature>